<dbReference type="InterPro" id="IPR011010">
    <property type="entry name" value="DNA_brk_join_enz"/>
</dbReference>
<evidence type="ECO:0000259" key="4">
    <source>
        <dbReference type="PROSITE" id="PS51898"/>
    </source>
</evidence>
<evidence type="ECO:0000256" key="1">
    <source>
        <dbReference type="ARBA" id="ARBA00022908"/>
    </source>
</evidence>
<dbReference type="PANTHER" id="PTHR30349:SF94">
    <property type="entry name" value="INTEGRASE_RECOMBINASE HI_1414-RELATED"/>
    <property type="match status" value="1"/>
</dbReference>
<dbReference type="GO" id="GO:0006310">
    <property type="term" value="P:DNA recombination"/>
    <property type="evidence" value="ECO:0007669"/>
    <property type="project" value="UniProtKB-KW"/>
</dbReference>
<dbReference type="AlphaFoldDB" id="A0A1C4CJU0"/>
<dbReference type="InterPro" id="IPR050090">
    <property type="entry name" value="Tyrosine_recombinase_XerCD"/>
</dbReference>
<dbReference type="PANTHER" id="PTHR30349">
    <property type="entry name" value="PHAGE INTEGRASE-RELATED"/>
    <property type="match status" value="1"/>
</dbReference>
<keyword evidence="6" id="KW-1185">Reference proteome</keyword>
<dbReference type="InterPro" id="IPR002104">
    <property type="entry name" value="Integrase_catalytic"/>
</dbReference>
<dbReference type="Gene3D" id="1.10.150.130">
    <property type="match status" value="1"/>
</dbReference>
<dbReference type="Proteomes" id="UP000199698">
    <property type="component" value="Unassembled WGS sequence"/>
</dbReference>
<reference evidence="6" key="1">
    <citation type="submission" date="2016-08" db="EMBL/GenBank/DDBJ databases">
        <authorList>
            <person name="Varghese N."/>
            <person name="Submissions Spin"/>
        </authorList>
    </citation>
    <scope>NUCLEOTIDE SEQUENCE [LARGE SCALE GENOMIC DNA]</scope>
    <source>
        <strain evidence="6">R-53144</strain>
    </source>
</reference>
<evidence type="ECO:0000313" key="6">
    <source>
        <dbReference type="Proteomes" id="UP000199698"/>
    </source>
</evidence>
<dbReference type="RefSeq" id="WP_091124652.1">
    <property type="nucleotide sequence ID" value="NZ_FMBA01000040.1"/>
</dbReference>
<dbReference type="GO" id="GO:0003677">
    <property type="term" value="F:DNA binding"/>
    <property type="evidence" value="ECO:0007669"/>
    <property type="project" value="UniProtKB-KW"/>
</dbReference>
<dbReference type="Gene3D" id="1.10.443.10">
    <property type="entry name" value="Intergrase catalytic core"/>
    <property type="match status" value="1"/>
</dbReference>
<dbReference type="PROSITE" id="PS51898">
    <property type="entry name" value="TYR_RECOMBINASE"/>
    <property type="match status" value="1"/>
</dbReference>
<name>A0A1C4CJU0_9GAMM</name>
<dbReference type="Pfam" id="PF00589">
    <property type="entry name" value="Phage_integrase"/>
    <property type="match status" value="1"/>
</dbReference>
<keyword evidence="1" id="KW-0229">DNA integration</keyword>
<dbReference type="InterPro" id="IPR013762">
    <property type="entry name" value="Integrase-like_cat_sf"/>
</dbReference>
<evidence type="ECO:0000256" key="3">
    <source>
        <dbReference type="ARBA" id="ARBA00023172"/>
    </source>
</evidence>
<accession>A0A1C4CJU0</accession>
<proteinExistence type="predicted"/>
<protein>
    <submittedName>
        <fullName evidence="5">Site-specific recombinase XerD</fullName>
    </submittedName>
</protein>
<sequence length="362" mass="41788">MAHYIIEKRIRADGTPRYRCTVVIKEKTKVIYRESKTFSKQQIAKTWGTNQASKIEQFGIPQKNDITKLTLGNLLDKYLSDPNLGEKAGRTKRYVIQMIINSDIANIKLSDLKTHHIIEHCRARAASGTKPATINHDISYIGSILEVARPIYGINIDKTVVEDARPLLIQMNLIGKSQRRARRPISDELNRIVEKLQERQSHKYSKIPFVDILNFSILSCMRIGEICSLKWDDVDYKQKAVLVRNRKDPRKKIGNHMFVPLLGEAWTILQSQPKNNELIFPYNSRSVTAGFQRVRNKLGIIDLRYHDMRREGASRLLEQGFAIEEVAQVTGHRNLQTLWNIYISLFPNSLHAKFNKLKEKES</sequence>
<dbReference type="SUPFAM" id="SSF56349">
    <property type="entry name" value="DNA breaking-rejoining enzymes"/>
    <property type="match status" value="1"/>
</dbReference>
<feature type="domain" description="Tyr recombinase" evidence="4">
    <location>
        <begin position="179"/>
        <end position="355"/>
    </location>
</feature>
<evidence type="ECO:0000256" key="2">
    <source>
        <dbReference type="ARBA" id="ARBA00023125"/>
    </source>
</evidence>
<dbReference type="CDD" id="cd00796">
    <property type="entry name" value="INT_Rci_Hp1_C"/>
    <property type="match status" value="1"/>
</dbReference>
<dbReference type="EMBL" id="FMBA01000040">
    <property type="protein sequence ID" value="SCC19296.1"/>
    <property type="molecule type" value="Genomic_DNA"/>
</dbReference>
<keyword evidence="3" id="KW-0233">DNA recombination</keyword>
<gene>
    <name evidence="5" type="ORF">GA0061080_104018</name>
</gene>
<dbReference type="InterPro" id="IPR010998">
    <property type="entry name" value="Integrase_recombinase_N"/>
</dbReference>
<organism evidence="5 6">
    <name type="scientific">Gilliamella intestini</name>
    <dbReference type="NCBI Taxonomy" id="1798183"/>
    <lineage>
        <taxon>Bacteria</taxon>
        <taxon>Pseudomonadati</taxon>
        <taxon>Pseudomonadota</taxon>
        <taxon>Gammaproteobacteria</taxon>
        <taxon>Orbales</taxon>
        <taxon>Orbaceae</taxon>
        <taxon>Gilliamella</taxon>
    </lineage>
</organism>
<dbReference type="OrthoDB" id="5589990at2"/>
<dbReference type="STRING" id="1798183.GA0061080_104018"/>
<dbReference type="GO" id="GO:0015074">
    <property type="term" value="P:DNA integration"/>
    <property type="evidence" value="ECO:0007669"/>
    <property type="project" value="UniProtKB-KW"/>
</dbReference>
<evidence type="ECO:0000313" key="5">
    <source>
        <dbReference type="EMBL" id="SCC19296.1"/>
    </source>
</evidence>
<keyword evidence="2" id="KW-0238">DNA-binding</keyword>